<proteinExistence type="predicted"/>
<name>A0A9W4S2Q2_9PEZI</name>
<dbReference type="InterPro" id="IPR036770">
    <property type="entry name" value="Ankyrin_rpt-contain_sf"/>
</dbReference>
<dbReference type="PANTHER" id="PTHR24173:SF74">
    <property type="entry name" value="ANKYRIN REPEAT DOMAIN-CONTAINING PROTEIN 16"/>
    <property type="match status" value="1"/>
</dbReference>
<evidence type="ECO:0000259" key="4">
    <source>
        <dbReference type="Pfam" id="PF17111"/>
    </source>
</evidence>
<dbReference type="Gene3D" id="3.40.50.300">
    <property type="entry name" value="P-loop containing nucleotide triphosphate hydrolases"/>
    <property type="match status" value="1"/>
</dbReference>
<evidence type="ECO:0008006" key="9">
    <source>
        <dbReference type="Google" id="ProtNLM"/>
    </source>
</evidence>
<keyword evidence="1" id="KW-0677">Repeat</keyword>
<evidence type="ECO:0000256" key="1">
    <source>
        <dbReference type="ARBA" id="ARBA00022737"/>
    </source>
</evidence>
<dbReference type="Proteomes" id="UP001152533">
    <property type="component" value="Unassembled WGS sequence"/>
</dbReference>
<gene>
    <name evidence="7" type="ORF">CGXH109_LOCUS119112</name>
</gene>
<dbReference type="InterPro" id="IPR056884">
    <property type="entry name" value="NPHP3-like_N"/>
</dbReference>
<organism evidence="7 8">
    <name type="scientific">Colletotrichum noveboracense</name>
    <dbReference type="NCBI Taxonomy" id="2664923"/>
    <lineage>
        <taxon>Eukaryota</taxon>
        <taxon>Fungi</taxon>
        <taxon>Dikarya</taxon>
        <taxon>Ascomycota</taxon>
        <taxon>Pezizomycotina</taxon>
        <taxon>Sordariomycetes</taxon>
        <taxon>Hypocreomycetidae</taxon>
        <taxon>Glomerellales</taxon>
        <taxon>Glomerellaceae</taxon>
        <taxon>Colletotrichum</taxon>
        <taxon>Colletotrichum gloeosporioides species complex</taxon>
    </lineage>
</organism>
<comment type="caution">
    <text evidence="7">The sequence shown here is derived from an EMBL/GenBank/DDBJ whole genome shotgun (WGS) entry which is preliminary data.</text>
</comment>
<dbReference type="PANTHER" id="PTHR24173">
    <property type="entry name" value="ANKYRIN REPEAT CONTAINING"/>
    <property type="match status" value="1"/>
</dbReference>
<feature type="domain" description="Azaphilone pigments biosynthesis cluster protein L N-terminal" evidence="4">
    <location>
        <begin position="3"/>
        <end position="104"/>
    </location>
</feature>
<dbReference type="InterPro" id="IPR027417">
    <property type="entry name" value="P-loop_NTPase"/>
</dbReference>
<evidence type="ECO:0000259" key="6">
    <source>
        <dbReference type="Pfam" id="PF24883"/>
    </source>
</evidence>
<feature type="domain" description="Nephrocystin 3-like N-terminal" evidence="6">
    <location>
        <begin position="191"/>
        <end position="341"/>
    </location>
</feature>
<feature type="repeat" description="ANK" evidence="3">
    <location>
        <begin position="848"/>
        <end position="880"/>
    </location>
</feature>
<feature type="domain" description="GPI inositol-deacylase winged helix" evidence="5">
    <location>
        <begin position="441"/>
        <end position="484"/>
    </location>
</feature>
<dbReference type="EMBL" id="CAMGZC010001401">
    <property type="protein sequence ID" value="CAI0652652.1"/>
    <property type="molecule type" value="Genomic_DNA"/>
</dbReference>
<dbReference type="SMART" id="SM00248">
    <property type="entry name" value="ANK"/>
    <property type="match status" value="10"/>
</dbReference>
<dbReference type="Pfam" id="PF24883">
    <property type="entry name" value="NPHP3_N"/>
    <property type="match status" value="1"/>
</dbReference>
<dbReference type="Pfam" id="PF12796">
    <property type="entry name" value="Ank_2"/>
    <property type="match status" value="3"/>
</dbReference>
<protein>
    <recommendedName>
        <fullName evidence="9">NACHT domain-containing protein</fullName>
    </recommendedName>
</protein>
<keyword evidence="8" id="KW-1185">Reference proteome</keyword>
<dbReference type="SUPFAM" id="SSF52540">
    <property type="entry name" value="P-loop containing nucleoside triphosphate hydrolases"/>
    <property type="match status" value="1"/>
</dbReference>
<dbReference type="SUPFAM" id="SSF48403">
    <property type="entry name" value="Ankyrin repeat"/>
    <property type="match status" value="1"/>
</dbReference>
<feature type="repeat" description="ANK" evidence="3">
    <location>
        <begin position="818"/>
        <end position="850"/>
    </location>
</feature>
<accession>A0A9W4S2Q2</accession>
<dbReference type="PROSITE" id="PS50088">
    <property type="entry name" value="ANK_REPEAT"/>
    <property type="match status" value="6"/>
</dbReference>
<dbReference type="InterPro" id="IPR054471">
    <property type="entry name" value="GPIID_WHD"/>
</dbReference>
<dbReference type="Pfam" id="PF17111">
    <property type="entry name" value="PigL_N"/>
    <property type="match status" value="1"/>
</dbReference>
<evidence type="ECO:0000313" key="7">
    <source>
        <dbReference type="EMBL" id="CAI0652652.1"/>
    </source>
</evidence>
<feature type="repeat" description="ANK" evidence="3">
    <location>
        <begin position="878"/>
        <end position="910"/>
    </location>
</feature>
<feature type="repeat" description="ANK" evidence="3">
    <location>
        <begin position="728"/>
        <end position="760"/>
    </location>
</feature>
<evidence type="ECO:0000313" key="8">
    <source>
        <dbReference type="Proteomes" id="UP001152533"/>
    </source>
</evidence>
<dbReference type="AlphaFoldDB" id="A0A9W4S2Q2"/>
<evidence type="ECO:0000259" key="5">
    <source>
        <dbReference type="Pfam" id="PF22939"/>
    </source>
</evidence>
<reference evidence="7" key="1">
    <citation type="submission" date="2022-08" db="EMBL/GenBank/DDBJ databases">
        <authorList>
            <person name="Giroux E."/>
            <person name="Giroux E."/>
        </authorList>
    </citation>
    <scope>NUCLEOTIDE SEQUENCE</scope>
    <source>
        <strain evidence="7">H1091258</strain>
    </source>
</reference>
<dbReference type="InterPro" id="IPR002110">
    <property type="entry name" value="Ankyrin_rpt"/>
</dbReference>
<dbReference type="Pfam" id="PF22939">
    <property type="entry name" value="WHD_GPIID"/>
    <property type="match status" value="1"/>
</dbReference>
<evidence type="ECO:0000256" key="2">
    <source>
        <dbReference type="ARBA" id="ARBA00023043"/>
    </source>
</evidence>
<feature type="repeat" description="ANK" evidence="3">
    <location>
        <begin position="976"/>
        <end position="1008"/>
    </location>
</feature>
<evidence type="ECO:0000256" key="3">
    <source>
        <dbReference type="PROSITE-ProRule" id="PRU00023"/>
    </source>
</evidence>
<dbReference type="PROSITE" id="PS50297">
    <property type="entry name" value="ANK_REP_REGION"/>
    <property type="match status" value="4"/>
</dbReference>
<dbReference type="InterPro" id="IPR031348">
    <property type="entry name" value="PigL_N"/>
</dbReference>
<sequence>MSDPYSIASGVVGIISLGLEIVKGLYEYCSSLKDQNSDITRIRDNLLRLHDLLDNLRRQLDSRRFHSDDINILACIEGRILQCQKCIVDLKEVADKFYDSRSSGFRAALKARVRRATYPFQQSTLQKLEGNVDSIFQQVFFSLQLLQSEDTSSIRNHVEDTRDLLKLHRAKNVAQEIIKWLNAPDVTTDCNQENSFLWLYGFAGCGKSILCSTVIQHILQHQNFSHDIGTAFFFFAFDDTGKQDASALLRALILQLSGQQGSISPSSHLSCLYDSCRNSVPRNQALLDCLRRISRSFKHTYIIIDALDESPRNEHRQDVLDVLTTMRGWAEPTIHLLVTSRDEVDIRDTLDPSRDESVAVRNEASNKDIALYITQSLQNKPQLRKWKGFHGLIETTLTAQADGVFRWVECQLREIAVCPRTEEHLDKLLTSLPRTLDETYERMLLAITPGFKDYARQMLMLLCCAKRPLTVEELIYGMAVDLGSVGSKSDDIDSADADLDHVGSDDLFSDCHRSVAVFKDKRMLHDADAVLEVCPGFIELYEGRDASQHKTSCIRIAHFSVQEYLKSNRIKKRESFSQYHMQEQDMNTQATRVCLTILYKFDDLATLRFDGLAAQQFDDSATLQVGRRTQVTWGSVARDIILALPWAAYAAEFWADHFRESKRIPPEAISQILRFCPYALKLSTWITSRARYEILDEYNPLQYSTYHGFSSVVSVLLHEPTTDINEITSTTSLVVAAKMENLDLVRRFLDLDADVNASDGDALSTAASTGHVKIAELPFDHGAEVNANSGKALDAAAKGSHLDMAKLLLDHRADVNASGGKALEQAAWRGNLEMVKLLFTHGAEINAGGGIALISAANGNHVEIARLLIEGGAKINSSDGEALWHAAAEGHVEMTKLLLECGADANLRGKFGKVTALGIAKSSKKLDFIRLLLSHGAEVNNGGNGLLLHEAVVGEDEDCLRLLLENGAVVDVASYDGKTAFLKAAEVGNEGFARLLLEKGADPNAVDKFGNTALLLATQGGYQDLVTFLSDPSTGKE</sequence>
<feature type="repeat" description="ANK" evidence="3">
    <location>
        <begin position="788"/>
        <end position="820"/>
    </location>
</feature>
<keyword evidence="2 3" id="KW-0040">ANK repeat</keyword>
<dbReference type="Gene3D" id="1.25.40.20">
    <property type="entry name" value="Ankyrin repeat-containing domain"/>
    <property type="match status" value="3"/>
</dbReference>